<dbReference type="InterPro" id="IPR006119">
    <property type="entry name" value="Resolv_N"/>
</dbReference>
<reference evidence="6 7" key="1">
    <citation type="journal article" date="2014" name="Genome Announc.">
        <title>Genome Sequence of Yersinia similis Y228T, a Member of the Yersinia pseudotuberculosis Complex.</title>
        <authorList>
            <person name="Sprague L.D."/>
            <person name="Neubauer H."/>
        </authorList>
    </citation>
    <scope>NUCLEOTIDE SEQUENCE [LARGE SCALE GENOMIC DNA]</scope>
    <source>
        <strain evidence="6 7">228</strain>
    </source>
</reference>
<evidence type="ECO:0000256" key="1">
    <source>
        <dbReference type="ARBA" id="ARBA00022908"/>
    </source>
</evidence>
<geneLocation type="plasmid" evidence="7"/>
<dbReference type="SUPFAM" id="SSF53041">
    <property type="entry name" value="Resolvase-like"/>
    <property type="match status" value="1"/>
</dbReference>
<gene>
    <name evidence="6" type="ORF">BF17_00070</name>
</gene>
<organism evidence="6 7">
    <name type="scientific">Yersinia similis</name>
    <dbReference type="NCBI Taxonomy" id="367190"/>
    <lineage>
        <taxon>Bacteria</taxon>
        <taxon>Pseudomonadati</taxon>
        <taxon>Pseudomonadota</taxon>
        <taxon>Gammaproteobacteria</taxon>
        <taxon>Enterobacterales</taxon>
        <taxon>Yersiniaceae</taxon>
        <taxon>Yersinia</taxon>
    </lineage>
</organism>
<keyword evidence="6" id="KW-0614">Plasmid</keyword>
<dbReference type="PANTHER" id="PTHR30461:SF25">
    <property type="entry name" value="RESOLVASE-RELATED"/>
    <property type="match status" value="1"/>
</dbReference>
<sequence>MPMFIRAYLRASTSEQDAQRARDMLDRFAHEHNVVICNYYAENESGARLERPELFRLLNDSRPDDVLLIEDVDRLSRLKGDEWEKLKAIIRQRGVWVVAVNVPTTWQHLSPKSNEFDNRMFAAINDMLLDMLAAIARRDYEQRRERQQQGIIKAKAAGKYRGRQINKARYDAINRLLLSGSSWSLVQKTIGCSRSTISSAIKYAVSQNEARTLPHIVDSPAQLSMTLFVSIENGSKFTRGKKKTRELIDWFIEAEFDGQTLGGNEYRLPMIAENDEQLKEQIEYLFSEIKMIADIRNCMVIDCLLTNDQTGQGWDDCAGCWK</sequence>
<dbReference type="PROSITE" id="PS51736">
    <property type="entry name" value="RECOMBINASES_3"/>
    <property type="match status" value="1"/>
</dbReference>
<dbReference type="SMART" id="SM00857">
    <property type="entry name" value="Resolvase"/>
    <property type="match status" value="1"/>
</dbReference>
<keyword evidence="7" id="KW-1185">Reference proteome</keyword>
<accession>A0ABN4CTV7</accession>
<evidence type="ECO:0000259" key="5">
    <source>
        <dbReference type="PROSITE" id="PS51736"/>
    </source>
</evidence>
<dbReference type="Proteomes" id="UP000019439">
    <property type="component" value="Plasmid unnamed"/>
</dbReference>
<evidence type="ECO:0000313" key="6">
    <source>
        <dbReference type="EMBL" id="AHK22064.1"/>
    </source>
</evidence>
<dbReference type="CDD" id="cd03767">
    <property type="entry name" value="SR_Res_par"/>
    <property type="match status" value="1"/>
</dbReference>
<evidence type="ECO:0000256" key="3">
    <source>
        <dbReference type="ARBA" id="ARBA00023172"/>
    </source>
</evidence>
<dbReference type="GeneID" id="96666298"/>
<feature type="domain" description="Resolvase/invertase-type recombinase catalytic" evidence="5">
    <location>
        <begin position="4"/>
        <end position="158"/>
    </location>
</feature>
<protein>
    <recommendedName>
        <fullName evidence="5">Resolvase/invertase-type recombinase catalytic domain-containing protein</fullName>
    </recommendedName>
</protein>
<feature type="active site" description="O-(5'-phospho-DNA)-serine intermediate" evidence="4">
    <location>
        <position position="12"/>
    </location>
</feature>
<dbReference type="InterPro" id="IPR050639">
    <property type="entry name" value="SSR_resolvase"/>
</dbReference>
<dbReference type="Pfam" id="PF00239">
    <property type="entry name" value="Resolvase"/>
    <property type="match status" value="1"/>
</dbReference>
<keyword evidence="1" id="KW-0229">DNA integration</keyword>
<proteinExistence type="predicted"/>
<dbReference type="InterPro" id="IPR006118">
    <property type="entry name" value="Recombinase_CS"/>
</dbReference>
<dbReference type="RefSeq" id="WP_025384502.1">
    <property type="nucleotide sequence ID" value="NZ_CP007231.1"/>
</dbReference>
<evidence type="ECO:0000256" key="2">
    <source>
        <dbReference type="ARBA" id="ARBA00023125"/>
    </source>
</evidence>
<dbReference type="Gene3D" id="3.40.50.1390">
    <property type="entry name" value="Resolvase, N-terminal catalytic domain"/>
    <property type="match status" value="1"/>
</dbReference>
<evidence type="ECO:0000313" key="7">
    <source>
        <dbReference type="Proteomes" id="UP000019439"/>
    </source>
</evidence>
<name>A0ABN4CTV7_9GAMM</name>
<evidence type="ECO:0000256" key="4">
    <source>
        <dbReference type="PROSITE-ProRule" id="PRU10137"/>
    </source>
</evidence>
<dbReference type="PROSITE" id="PS00397">
    <property type="entry name" value="RECOMBINASES_1"/>
    <property type="match status" value="1"/>
</dbReference>
<keyword evidence="2" id="KW-0238">DNA-binding</keyword>
<dbReference type="InterPro" id="IPR036162">
    <property type="entry name" value="Resolvase-like_N_sf"/>
</dbReference>
<keyword evidence="3" id="KW-0233">DNA recombination</keyword>
<dbReference type="PANTHER" id="PTHR30461">
    <property type="entry name" value="DNA-INVERTASE FROM LAMBDOID PROPHAGE"/>
    <property type="match status" value="1"/>
</dbReference>
<dbReference type="EMBL" id="CP007231">
    <property type="protein sequence ID" value="AHK22064.1"/>
    <property type="molecule type" value="Genomic_DNA"/>
</dbReference>